<name>A0A8R1IA59_CAEJA</name>
<feature type="compositionally biased region" description="Basic and acidic residues" evidence="1">
    <location>
        <begin position="55"/>
        <end position="68"/>
    </location>
</feature>
<protein>
    <submittedName>
        <fullName evidence="2">Uncharacterized protein</fullName>
    </submittedName>
</protein>
<sequence length="205" mass="22644">MNSVFLNREPSKCARRLTVDRVSEPEPEEEPEPVAQVQKQISEGPVQVAEIVLAETHEELAEPQVGREEEPEDDEVQPMEIEEPAEPPSREFGVSKTFNQESPDVTALEPEQDAQQDPTRIYGRVSSILSLQASGEVVDDLDESALSLPPPPPPATETKQIYGRVSGLRESQELVETPKAPVPPARFGRVAALRNIDHAASRRQI</sequence>
<evidence type="ECO:0000313" key="2">
    <source>
        <dbReference type="EnsemblMetazoa" id="CJA28232.1"/>
    </source>
</evidence>
<reference evidence="2" key="2">
    <citation type="submission" date="2022-06" db="UniProtKB">
        <authorList>
            <consortium name="EnsemblMetazoa"/>
        </authorList>
    </citation>
    <scope>IDENTIFICATION</scope>
    <source>
        <strain evidence="2">DF5081</strain>
    </source>
</reference>
<proteinExistence type="predicted"/>
<reference evidence="3" key="1">
    <citation type="submission" date="2010-08" db="EMBL/GenBank/DDBJ databases">
        <authorList>
            <consortium name="Caenorhabditis japonica Sequencing Consortium"/>
            <person name="Wilson R.K."/>
        </authorList>
    </citation>
    <scope>NUCLEOTIDE SEQUENCE [LARGE SCALE GENOMIC DNA]</scope>
    <source>
        <strain evidence="3">DF5081</strain>
    </source>
</reference>
<dbReference type="EnsemblMetazoa" id="CJA28232.1">
    <property type="protein sequence ID" value="CJA28232.1"/>
    <property type="gene ID" value="WBGene00183806"/>
</dbReference>
<evidence type="ECO:0000256" key="1">
    <source>
        <dbReference type="SAM" id="MobiDB-lite"/>
    </source>
</evidence>
<evidence type="ECO:0000313" key="3">
    <source>
        <dbReference type="Proteomes" id="UP000005237"/>
    </source>
</evidence>
<feature type="region of interest" description="Disordered" evidence="1">
    <location>
        <begin position="54"/>
        <end position="119"/>
    </location>
</feature>
<dbReference type="Proteomes" id="UP000005237">
    <property type="component" value="Unassembled WGS sequence"/>
</dbReference>
<keyword evidence="3" id="KW-1185">Reference proteome</keyword>
<organism evidence="2 3">
    <name type="scientific">Caenorhabditis japonica</name>
    <dbReference type="NCBI Taxonomy" id="281687"/>
    <lineage>
        <taxon>Eukaryota</taxon>
        <taxon>Metazoa</taxon>
        <taxon>Ecdysozoa</taxon>
        <taxon>Nematoda</taxon>
        <taxon>Chromadorea</taxon>
        <taxon>Rhabditida</taxon>
        <taxon>Rhabditina</taxon>
        <taxon>Rhabditomorpha</taxon>
        <taxon>Rhabditoidea</taxon>
        <taxon>Rhabditidae</taxon>
        <taxon>Peloderinae</taxon>
        <taxon>Caenorhabditis</taxon>
    </lineage>
</organism>
<feature type="compositionally biased region" description="Acidic residues" evidence="1">
    <location>
        <begin position="69"/>
        <end position="85"/>
    </location>
</feature>
<feature type="region of interest" description="Disordered" evidence="1">
    <location>
        <begin position="16"/>
        <end position="42"/>
    </location>
</feature>
<accession>A0A8R1IA59</accession>
<dbReference type="AlphaFoldDB" id="A0A8R1IA59"/>